<evidence type="ECO:0000256" key="7">
    <source>
        <dbReference type="ARBA" id="ARBA00023026"/>
    </source>
</evidence>
<keyword evidence="7" id="KW-0843">Virulence</keyword>
<name>A0A0F5XEL3_STACC</name>
<dbReference type="InterPro" id="IPR008846">
    <property type="entry name" value="PSMbeta"/>
</dbReference>
<evidence type="ECO:0000256" key="5">
    <source>
        <dbReference type="ARBA" id="ARBA00022735"/>
    </source>
</evidence>
<dbReference type="AlphaFoldDB" id="A0A0F5XEL3"/>
<evidence type="ECO:0000256" key="2">
    <source>
        <dbReference type="ARBA" id="ARBA00006367"/>
    </source>
</evidence>
<sequence>MEGLFNAIKDTVQAGIAGDGAKLGTSIVDIVENGVGLASKLFGF</sequence>
<evidence type="ECO:0000313" key="9">
    <source>
        <dbReference type="Proteomes" id="UP000034455"/>
    </source>
</evidence>
<keyword evidence="6" id="KW-0204">Cytolysis</keyword>
<evidence type="ECO:0000256" key="1">
    <source>
        <dbReference type="ARBA" id="ARBA00004613"/>
    </source>
</evidence>
<evidence type="ECO:0000313" key="8">
    <source>
        <dbReference type="EMBL" id="KKI64508.1"/>
    </source>
</evidence>
<reference evidence="8 9" key="1">
    <citation type="submission" date="2015-03" db="EMBL/GenBank/DDBJ databases">
        <title>Genome Assembly of Staphylococcus cohnii subsp. cohnii strain G22B2.</title>
        <authorList>
            <person name="Nair G."/>
            <person name="Kaur G."/>
            <person name="Khatri I."/>
            <person name="Singh N.K."/>
            <person name="Sathyabama S."/>
            <person name="Maurya S.K."/>
            <person name="Subramanian S."/>
            <person name="Agrewala J.N."/>
            <person name="Mayilraj S."/>
        </authorList>
    </citation>
    <scope>NUCLEOTIDE SEQUENCE [LARGE SCALE GENOMIC DNA]</scope>
    <source>
        <strain evidence="8 9">G22B2</strain>
    </source>
</reference>
<comment type="similarity">
    <text evidence="2">Belongs to the staphylococcal hemolytic protein family.</text>
</comment>
<protein>
    <submittedName>
        <fullName evidence="8">Antibacterial protein</fullName>
    </submittedName>
</protein>
<dbReference type="Proteomes" id="UP000034455">
    <property type="component" value="Unassembled WGS sequence"/>
</dbReference>
<proteinExistence type="inferred from homology"/>
<dbReference type="RefSeq" id="WP_019469303.1">
    <property type="nucleotide sequence ID" value="NZ_BKAS01000004.1"/>
</dbReference>
<evidence type="ECO:0000256" key="6">
    <source>
        <dbReference type="ARBA" id="ARBA00022852"/>
    </source>
</evidence>
<comment type="subcellular location">
    <subcellularLocation>
        <location evidence="1">Secreted</location>
    </subcellularLocation>
</comment>
<evidence type="ECO:0000256" key="3">
    <source>
        <dbReference type="ARBA" id="ARBA00022525"/>
    </source>
</evidence>
<gene>
    <name evidence="8" type="ORF">UF66_2460</name>
</gene>
<evidence type="ECO:0000256" key="4">
    <source>
        <dbReference type="ARBA" id="ARBA00022656"/>
    </source>
</evidence>
<dbReference type="GO" id="GO:0031640">
    <property type="term" value="P:killing of cells of another organism"/>
    <property type="evidence" value="ECO:0007669"/>
    <property type="project" value="UniProtKB-KW"/>
</dbReference>
<dbReference type="GO" id="GO:0090729">
    <property type="term" value="F:toxin activity"/>
    <property type="evidence" value="ECO:0007669"/>
    <property type="project" value="UniProtKB-KW"/>
</dbReference>
<organism evidence="8 9">
    <name type="scientific">Staphylococcus cohnii subsp. cohnii</name>
    <dbReference type="NCBI Taxonomy" id="74704"/>
    <lineage>
        <taxon>Bacteria</taxon>
        <taxon>Bacillati</taxon>
        <taxon>Bacillota</taxon>
        <taxon>Bacilli</taxon>
        <taxon>Bacillales</taxon>
        <taxon>Staphylococcaceae</taxon>
        <taxon>Staphylococcus</taxon>
        <taxon>Staphylococcus cohnii species complex</taxon>
    </lineage>
</organism>
<dbReference type="EMBL" id="LAKJ01000008">
    <property type="protein sequence ID" value="KKI64508.1"/>
    <property type="molecule type" value="Genomic_DNA"/>
</dbReference>
<keyword evidence="3" id="KW-0964">Secreted</keyword>
<keyword evidence="5" id="KW-0354">Hemolysis</keyword>
<dbReference type="Pfam" id="PF05480">
    <property type="entry name" value="PSMbeta"/>
    <property type="match status" value="1"/>
</dbReference>
<keyword evidence="4" id="KW-0800">Toxin</keyword>
<comment type="caution">
    <text evidence="8">The sequence shown here is derived from an EMBL/GenBank/DDBJ whole genome shotgun (WGS) entry which is preliminary data.</text>
</comment>
<dbReference type="PATRIC" id="fig|74704.4.peg.515"/>
<dbReference type="GeneID" id="78331947"/>
<accession>A0A0F5XEL3</accession>
<dbReference type="GO" id="GO:0005576">
    <property type="term" value="C:extracellular region"/>
    <property type="evidence" value="ECO:0007669"/>
    <property type="project" value="UniProtKB-SubCell"/>
</dbReference>